<dbReference type="AlphaFoldDB" id="K3W9M0"/>
<dbReference type="EMBL" id="GL376626">
    <property type="status" value="NOT_ANNOTATED_CDS"/>
    <property type="molecule type" value="Genomic_DNA"/>
</dbReference>
<name>K3W9M0_GLOUD</name>
<reference evidence="1" key="3">
    <citation type="submission" date="2015-02" db="UniProtKB">
        <authorList>
            <consortium name="EnsemblProtists"/>
        </authorList>
    </citation>
    <scope>IDENTIFICATION</scope>
    <source>
        <strain evidence="1">DAOM BR144</strain>
    </source>
</reference>
<reference evidence="2" key="2">
    <citation type="submission" date="2010-04" db="EMBL/GenBank/DDBJ databases">
        <authorList>
            <person name="Buell R."/>
            <person name="Hamilton J."/>
            <person name="Hostetler J."/>
        </authorList>
    </citation>
    <scope>NUCLEOTIDE SEQUENCE [LARGE SCALE GENOMIC DNA]</scope>
    <source>
        <strain evidence="2">DAOM:BR144</strain>
    </source>
</reference>
<proteinExistence type="predicted"/>
<dbReference type="Proteomes" id="UP000019132">
    <property type="component" value="Unassembled WGS sequence"/>
</dbReference>
<dbReference type="EnsemblProtists" id="PYU1_T001661">
    <property type="protein sequence ID" value="PYU1_T001661"/>
    <property type="gene ID" value="PYU1_G001660"/>
</dbReference>
<accession>K3W9M0</accession>
<dbReference type="InParanoid" id="K3W9M0"/>
<dbReference type="HOGENOM" id="CLU_048969_0_0_1"/>
<organism evidence="1 2">
    <name type="scientific">Globisporangium ultimum (strain ATCC 200006 / CBS 805.95 / DAOM BR144)</name>
    <name type="common">Pythium ultimum</name>
    <dbReference type="NCBI Taxonomy" id="431595"/>
    <lineage>
        <taxon>Eukaryota</taxon>
        <taxon>Sar</taxon>
        <taxon>Stramenopiles</taxon>
        <taxon>Oomycota</taxon>
        <taxon>Peronosporomycetes</taxon>
        <taxon>Pythiales</taxon>
        <taxon>Pythiaceae</taxon>
        <taxon>Globisporangium</taxon>
    </lineage>
</organism>
<keyword evidence="2" id="KW-1185">Reference proteome</keyword>
<evidence type="ECO:0000313" key="1">
    <source>
        <dbReference type="EnsemblProtists" id="PYU1_T001661"/>
    </source>
</evidence>
<dbReference type="VEuPathDB" id="FungiDB:PYU1_G001660"/>
<sequence length="256" mass="28869">MLRSCNPTPPYLYPQREAHAPFFETLERNVEARYHQLEQVFKEAGLTENPLEILDAQVGTSLNGGAFVNFKTSRIIPFSVAEINEVALMLSKNAAIMNLTGGTSQIFKQTEKSLAYQKQFELSGVRINVRGVSKRYHEKNGRTVVIWNGVSEWPSKSTGQIIAIEEKGWVSVKPYPQSRKSSKVASSPVSLLQSYVYMTPDSTESATTISKEATQSDHVAILSDVVLPLYKQIFKARRQIMENTLLERSIQRRLRT</sequence>
<evidence type="ECO:0000313" key="2">
    <source>
        <dbReference type="Proteomes" id="UP000019132"/>
    </source>
</evidence>
<dbReference type="OMA" id="YHEKNGR"/>
<protein>
    <submittedName>
        <fullName evidence="1">Uncharacterized protein</fullName>
    </submittedName>
</protein>
<dbReference type="eggNOG" id="ENOG502S2XI">
    <property type="taxonomic scope" value="Eukaryota"/>
</dbReference>
<reference evidence="2" key="1">
    <citation type="journal article" date="2010" name="Genome Biol.">
        <title>Genome sequence of the necrotrophic plant pathogen Pythium ultimum reveals original pathogenicity mechanisms and effector repertoire.</title>
        <authorList>
            <person name="Levesque C.A."/>
            <person name="Brouwer H."/>
            <person name="Cano L."/>
            <person name="Hamilton J.P."/>
            <person name="Holt C."/>
            <person name="Huitema E."/>
            <person name="Raffaele S."/>
            <person name="Robideau G.P."/>
            <person name="Thines M."/>
            <person name="Win J."/>
            <person name="Zerillo M.M."/>
            <person name="Beakes G.W."/>
            <person name="Boore J.L."/>
            <person name="Busam D."/>
            <person name="Dumas B."/>
            <person name="Ferriera S."/>
            <person name="Fuerstenberg S.I."/>
            <person name="Gachon C.M."/>
            <person name="Gaulin E."/>
            <person name="Govers F."/>
            <person name="Grenville-Briggs L."/>
            <person name="Horner N."/>
            <person name="Hostetler J."/>
            <person name="Jiang R.H."/>
            <person name="Johnson J."/>
            <person name="Krajaejun T."/>
            <person name="Lin H."/>
            <person name="Meijer H.J."/>
            <person name="Moore B."/>
            <person name="Morris P."/>
            <person name="Phuntmart V."/>
            <person name="Puiu D."/>
            <person name="Shetty J."/>
            <person name="Stajich J.E."/>
            <person name="Tripathy S."/>
            <person name="Wawra S."/>
            <person name="van West P."/>
            <person name="Whitty B.R."/>
            <person name="Coutinho P.M."/>
            <person name="Henrissat B."/>
            <person name="Martin F."/>
            <person name="Thomas P.D."/>
            <person name="Tyler B.M."/>
            <person name="De Vries R.P."/>
            <person name="Kamoun S."/>
            <person name="Yandell M."/>
            <person name="Tisserat N."/>
            <person name="Buell C.R."/>
        </authorList>
    </citation>
    <scope>NUCLEOTIDE SEQUENCE</scope>
    <source>
        <strain evidence="2">DAOM:BR144</strain>
    </source>
</reference>